<gene>
    <name evidence="3" type="ORF">AWRI4619_LOCUS7355</name>
</gene>
<organism evidence="3 4">
    <name type="scientific">Aureobasidium vineae</name>
    <dbReference type="NCBI Taxonomy" id="2773715"/>
    <lineage>
        <taxon>Eukaryota</taxon>
        <taxon>Fungi</taxon>
        <taxon>Dikarya</taxon>
        <taxon>Ascomycota</taxon>
        <taxon>Pezizomycotina</taxon>
        <taxon>Dothideomycetes</taxon>
        <taxon>Dothideomycetidae</taxon>
        <taxon>Dothideales</taxon>
        <taxon>Saccotheciaceae</taxon>
        <taxon>Aureobasidium</taxon>
    </lineage>
</organism>
<evidence type="ECO:0000256" key="1">
    <source>
        <dbReference type="SAM" id="MobiDB-lite"/>
    </source>
</evidence>
<protein>
    <submittedName>
        <fullName evidence="3">Uncharacterized protein</fullName>
    </submittedName>
</protein>
<evidence type="ECO:0000313" key="3">
    <source>
        <dbReference type="EMBL" id="CAD0092345.1"/>
    </source>
</evidence>
<proteinExistence type="predicted"/>
<feature type="compositionally biased region" description="Polar residues" evidence="1">
    <location>
        <begin position="41"/>
        <end position="61"/>
    </location>
</feature>
<name>A0A9N8JS57_9PEZI</name>
<evidence type="ECO:0000313" key="4">
    <source>
        <dbReference type="Proteomes" id="UP000716446"/>
    </source>
</evidence>
<feature type="signal peptide" evidence="2">
    <location>
        <begin position="1"/>
        <end position="19"/>
    </location>
</feature>
<keyword evidence="2" id="KW-0732">Signal</keyword>
<keyword evidence="4" id="KW-1185">Reference proteome</keyword>
<dbReference type="Proteomes" id="UP000716446">
    <property type="component" value="Unassembled WGS sequence"/>
</dbReference>
<feature type="chain" id="PRO_5040335644" evidence="2">
    <location>
        <begin position="20"/>
        <end position="61"/>
    </location>
</feature>
<accession>A0A9N8JS57</accession>
<dbReference type="EMBL" id="CAIJEN010000013">
    <property type="protein sequence ID" value="CAD0092345.1"/>
    <property type="molecule type" value="Genomic_DNA"/>
</dbReference>
<dbReference type="AlphaFoldDB" id="A0A9N8JS57"/>
<evidence type="ECO:0000256" key="2">
    <source>
        <dbReference type="SAM" id="SignalP"/>
    </source>
</evidence>
<feature type="region of interest" description="Disordered" evidence="1">
    <location>
        <begin position="39"/>
        <end position="61"/>
    </location>
</feature>
<sequence length="61" mass="6216">MRLILFVIAALPGASTVIARPVCNADRCARAVTGTAAQPALSGSQSDCSSYQTATTYPAAE</sequence>
<comment type="caution">
    <text evidence="3">The sequence shown here is derived from an EMBL/GenBank/DDBJ whole genome shotgun (WGS) entry which is preliminary data.</text>
</comment>
<reference evidence="3" key="1">
    <citation type="submission" date="2020-06" db="EMBL/GenBank/DDBJ databases">
        <authorList>
            <person name="Onetto C."/>
        </authorList>
    </citation>
    <scope>NUCLEOTIDE SEQUENCE</scope>
</reference>